<gene>
    <name evidence="2" type="ORF">SAMN05661010_00711</name>
</gene>
<keyword evidence="3" id="KW-1185">Reference proteome</keyword>
<protein>
    <submittedName>
        <fullName evidence="2">Uncharacterized membrane protein</fullName>
    </submittedName>
</protein>
<feature type="transmembrane region" description="Helical" evidence="1">
    <location>
        <begin position="21"/>
        <end position="43"/>
    </location>
</feature>
<dbReference type="InterPro" id="IPR018643">
    <property type="entry name" value="DUF2069_membrane"/>
</dbReference>
<accession>A0A1G9GGK9</accession>
<sequence>MRAALEAFERRHGLALLTQRARLGVLIGYVSLIVLLTFGGLQLLSRNDAGVLAILIRVLPLILFLPAIVTRRPRGHAWLAFVSLLYFMQGVMIATLPNMAWLGLLEVASALLLFTASMLFARWQGRQLKQ</sequence>
<organism evidence="2 3">
    <name type="scientific">Modicisalibacter muralis</name>
    <dbReference type="NCBI Taxonomy" id="119000"/>
    <lineage>
        <taxon>Bacteria</taxon>
        <taxon>Pseudomonadati</taxon>
        <taxon>Pseudomonadota</taxon>
        <taxon>Gammaproteobacteria</taxon>
        <taxon>Oceanospirillales</taxon>
        <taxon>Halomonadaceae</taxon>
        <taxon>Modicisalibacter</taxon>
    </lineage>
</organism>
<dbReference type="AlphaFoldDB" id="A0A1G9GGK9"/>
<dbReference type="OrthoDB" id="5738125at2"/>
<evidence type="ECO:0000256" key="1">
    <source>
        <dbReference type="SAM" id="Phobius"/>
    </source>
</evidence>
<feature type="transmembrane region" description="Helical" evidence="1">
    <location>
        <begin position="76"/>
        <end position="94"/>
    </location>
</feature>
<proteinExistence type="predicted"/>
<feature type="transmembrane region" description="Helical" evidence="1">
    <location>
        <begin position="49"/>
        <end position="69"/>
    </location>
</feature>
<dbReference type="Pfam" id="PF09842">
    <property type="entry name" value="DUF2069"/>
    <property type="match status" value="1"/>
</dbReference>
<evidence type="ECO:0000313" key="2">
    <source>
        <dbReference type="EMBL" id="SDK99800.1"/>
    </source>
</evidence>
<reference evidence="2 3" key="1">
    <citation type="submission" date="2016-10" db="EMBL/GenBank/DDBJ databases">
        <authorList>
            <person name="de Groot N.N."/>
        </authorList>
    </citation>
    <scope>NUCLEOTIDE SEQUENCE [LARGE SCALE GENOMIC DNA]</scope>
    <source>
        <strain evidence="2 3">DSM 14789</strain>
    </source>
</reference>
<dbReference type="STRING" id="119000.SAMN05661010_00711"/>
<dbReference type="Proteomes" id="UP000198654">
    <property type="component" value="Unassembled WGS sequence"/>
</dbReference>
<dbReference type="EMBL" id="FNGI01000001">
    <property type="protein sequence ID" value="SDK99800.1"/>
    <property type="molecule type" value="Genomic_DNA"/>
</dbReference>
<evidence type="ECO:0000313" key="3">
    <source>
        <dbReference type="Proteomes" id="UP000198654"/>
    </source>
</evidence>
<keyword evidence="1" id="KW-0472">Membrane</keyword>
<dbReference type="RefSeq" id="WP_089725520.1">
    <property type="nucleotide sequence ID" value="NZ_FNGI01000001.1"/>
</dbReference>
<keyword evidence="1" id="KW-1133">Transmembrane helix</keyword>
<name>A0A1G9GGK9_9GAMM</name>
<keyword evidence="1" id="KW-0812">Transmembrane</keyword>
<feature type="transmembrane region" description="Helical" evidence="1">
    <location>
        <begin position="100"/>
        <end position="121"/>
    </location>
</feature>